<name>A0A816TUA5_9BILA</name>
<evidence type="ECO:0000313" key="9">
    <source>
        <dbReference type="Proteomes" id="UP000663887"/>
    </source>
</evidence>
<protein>
    <recommendedName>
        <fullName evidence="3">AIG1-type G domain-containing protein</fullName>
    </recommendedName>
</protein>
<gene>
    <name evidence="6" type="ORF">OVN521_LOCUS28086</name>
    <name evidence="7" type="ORF">UXM345_LOCUS30681</name>
    <name evidence="5" type="ORF">WKI299_LOCUS23845</name>
    <name evidence="4" type="ORF">XDN619_LOCUS18921</name>
</gene>
<dbReference type="AlphaFoldDB" id="A0A816TUA5"/>
<dbReference type="Proteomes" id="UP000663887">
    <property type="component" value="Unassembled WGS sequence"/>
</dbReference>
<dbReference type="InterPro" id="IPR027417">
    <property type="entry name" value="P-loop_NTPase"/>
</dbReference>
<dbReference type="Proteomes" id="UP000663856">
    <property type="component" value="Unassembled WGS sequence"/>
</dbReference>
<proteinExistence type="inferred from homology"/>
<dbReference type="Proteomes" id="UP000663842">
    <property type="component" value="Unassembled WGS sequence"/>
</dbReference>
<evidence type="ECO:0000256" key="2">
    <source>
        <dbReference type="ARBA" id="ARBA00022741"/>
    </source>
</evidence>
<evidence type="ECO:0000259" key="3">
    <source>
        <dbReference type="Pfam" id="PF04548"/>
    </source>
</evidence>
<dbReference type="CDD" id="cd00882">
    <property type="entry name" value="Ras_like_GTPase"/>
    <property type="match status" value="1"/>
</dbReference>
<evidence type="ECO:0000256" key="1">
    <source>
        <dbReference type="ARBA" id="ARBA00008535"/>
    </source>
</evidence>
<dbReference type="EMBL" id="CAJNRG010008186">
    <property type="protein sequence ID" value="CAF2102239.1"/>
    <property type="molecule type" value="Genomic_DNA"/>
</dbReference>
<comment type="caution">
    <text evidence="4">The sequence shown here is derived from an EMBL/GenBank/DDBJ whole genome shotgun (WGS) entry which is preliminary data.</text>
</comment>
<evidence type="ECO:0000313" key="5">
    <source>
        <dbReference type="EMBL" id="CAF2118314.1"/>
    </source>
</evidence>
<dbReference type="Pfam" id="PF04548">
    <property type="entry name" value="AIG1"/>
    <property type="match status" value="1"/>
</dbReference>
<comment type="similarity">
    <text evidence="1">Belongs to the TRAFAC class TrmE-Era-EngA-EngB-Septin-like GTPase superfamily. AIG1/Toc34/Toc159-like paraseptin GTPase family. IAN subfamily.</text>
</comment>
<keyword evidence="2" id="KW-0547">Nucleotide-binding</keyword>
<dbReference type="SUPFAM" id="SSF52540">
    <property type="entry name" value="P-loop containing nucleoside triphosphate hydrolases"/>
    <property type="match status" value="1"/>
</dbReference>
<evidence type="ECO:0000313" key="4">
    <source>
        <dbReference type="EMBL" id="CAF2102239.1"/>
    </source>
</evidence>
<dbReference type="Gene3D" id="3.40.50.300">
    <property type="entry name" value="P-loop containing nucleotide triphosphate hydrolases"/>
    <property type="match status" value="1"/>
</dbReference>
<organism evidence="4 9">
    <name type="scientific">Rotaria magnacalcarata</name>
    <dbReference type="NCBI Taxonomy" id="392030"/>
    <lineage>
        <taxon>Eukaryota</taxon>
        <taxon>Metazoa</taxon>
        <taxon>Spiralia</taxon>
        <taxon>Gnathifera</taxon>
        <taxon>Rotifera</taxon>
        <taxon>Eurotatoria</taxon>
        <taxon>Bdelloidea</taxon>
        <taxon>Philodinida</taxon>
        <taxon>Philodinidae</taxon>
        <taxon>Rotaria</taxon>
    </lineage>
</organism>
<accession>A0A816TUA5</accession>
<evidence type="ECO:0000313" key="6">
    <source>
        <dbReference type="EMBL" id="CAF4233095.1"/>
    </source>
</evidence>
<sequence length="287" mass="33933">MAKYISTYACQINCPTERQSWMYETDNLPDFNEMMDEVKKWSNQNNKYLIRHTITHNLLLMGKTRAGKTTIAKVIENPCYIPPDGKIYSETKQISVHSVSTTLINSNNIYSFNVIDTPGMFDKVKQQNKTIKNDKIKRTIDKCMEQDVTNIHLFAFVINLQTNLDIEDIYSMIFVKENYPFLHEYICLIVTHSEETNWQQREDKINDFFQSDLVQKNNLKNFFGKKIFFMGSLRPELVNYPNKQSVRQQIINVHQMRDIFIDYIIHLDSNHFFNIHHVDISNTCHLL</sequence>
<keyword evidence="8" id="KW-1185">Reference proteome</keyword>
<evidence type="ECO:0000313" key="7">
    <source>
        <dbReference type="EMBL" id="CAF4250139.1"/>
    </source>
</evidence>
<dbReference type="Proteomes" id="UP000663866">
    <property type="component" value="Unassembled WGS sequence"/>
</dbReference>
<dbReference type="EMBL" id="CAJOBF010008186">
    <property type="protein sequence ID" value="CAF4250139.1"/>
    <property type="molecule type" value="Genomic_DNA"/>
</dbReference>
<dbReference type="InterPro" id="IPR006703">
    <property type="entry name" value="G_AIG1"/>
</dbReference>
<dbReference type="EMBL" id="CAJOBG010008032">
    <property type="protein sequence ID" value="CAF4233095.1"/>
    <property type="molecule type" value="Genomic_DNA"/>
</dbReference>
<feature type="domain" description="AIG1-type G" evidence="3">
    <location>
        <begin position="57"/>
        <end position="213"/>
    </location>
</feature>
<dbReference type="GO" id="GO:0005525">
    <property type="term" value="F:GTP binding"/>
    <property type="evidence" value="ECO:0007669"/>
    <property type="project" value="InterPro"/>
</dbReference>
<reference evidence="4" key="1">
    <citation type="submission" date="2021-02" db="EMBL/GenBank/DDBJ databases">
        <authorList>
            <person name="Nowell W R."/>
        </authorList>
    </citation>
    <scope>NUCLEOTIDE SEQUENCE</scope>
</reference>
<dbReference type="EMBL" id="CAJNRF010010203">
    <property type="protein sequence ID" value="CAF2118314.1"/>
    <property type="molecule type" value="Genomic_DNA"/>
</dbReference>
<evidence type="ECO:0000313" key="8">
    <source>
        <dbReference type="Proteomes" id="UP000663866"/>
    </source>
</evidence>